<dbReference type="Gene3D" id="3.20.20.190">
    <property type="entry name" value="Phosphatidylinositol (PI) phosphodiesterase"/>
    <property type="match status" value="1"/>
</dbReference>
<feature type="domain" description="GP-PDE" evidence="1">
    <location>
        <begin position="32"/>
        <end position="258"/>
    </location>
</feature>
<dbReference type="InterPro" id="IPR017946">
    <property type="entry name" value="PLC-like_Pdiesterase_TIM-brl"/>
</dbReference>
<dbReference type="PROSITE" id="PS51704">
    <property type="entry name" value="GP_PDE"/>
    <property type="match status" value="1"/>
</dbReference>
<sequence length="258" mass="27868">MAPLSDTLLNAAEIALATLPRRPCTDAERAGLRVISHRGERGDPGIAENTLAAFAPLPDHGVWGLECDVRWTRDGEPILMHDPDTARVFATPLQVADTDFRCLRQACPGLTHLDELIERFAGRLHLMIELKTAPRPAIDKPLSASLGGLEPARDFHLLSLAPALFDHADGVPPSAWLPVARTNVAAISRFALTRGCAGMAGPFALIGRRRLAHHHASGQRVGVGFPRRAGLVTREAMRGVDWLFTNHAVAVAGMLRHA</sequence>
<keyword evidence="3" id="KW-1185">Reference proteome</keyword>
<protein>
    <submittedName>
        <fullName evidence="2">Glycerophosphodiester phosphodiesterase family protein</fullName>
    </submittedName>
</protein>
<dbReference type="Pfam" id="PF03009">
    <property type="entry name" value="GDPD"/>
    <property type="match status" value="1"/>
</dbReference>
<dbReference type="Proteomes" id="UP001259982">
    <property type="component" value="Unassembled WGS sequence"/>
</dbReference>
<dbReference type="InterPro" id="IPR030395">
    <property type="entry name" value="GP_PDE_dom"/>
</dbReference>
<accession>A0ABU3B5R2</accession>
<reference evidence="2 3" key="1">
    <citation type="submission" date="2023-09" db="EMBL/GenBank/DDBJ databases">
        <authorList>
            <person name="Rey-Velasco X."/>
        </authorList>
    </citation>
    <scope>NUCLEOTIDE SEQUENCE [LARGE SCALE GENOMIC DNA]</scope>
    <source>
        <strain evidence="2 3">P385</strain>
    </source>
</reference>
<dbReference type="EMBL" id="JAVRHY010000003">
    <property type="protein sequence ID" value="MDT0617794.1"/>
    <property type="molecule type" value="Genomic_DNA"/>
</dbReference>
<gene>
    <name evidence="2" type="ORF">RM531_04860</name>
</gene>
<evidence type="ECO:0000313" key="2">
    <source>
        <dbReference type="EMBL" id="MDT0617794.1"/>
    </source>
</evidence>
<comment type="caution">
    <text evidence="2">The sequence shown here is derived from an EMBL/GenBank/DDBJ whole genome shotgun (WGS) entry which is preliminary data.</text>
</comment>
<dbReference type="PANTHER" id="PTHR46211">
    <property type="entry name" value="GLYCEROPHOSPHORYL DIESTER PHOSPHODIESTERASE"/>
    <property type="match status" value="1"/>
</dbReference>
<organism evidence="2 3">
    <name type="scientific">Spectribacter acetivorans</name>
    <dbReference type="NCBI Taxonomy" id="3075603"/>
    <lineage>
        <taxon>Bacteria</taxon>
        <taxon>Pseudomonadati</taxon>
        <taxon>Pseudomonadota</taxon>
        <taxon>Gammaproteobacteria</taxon>
        <taxon>Salinisphaerales</taxon>
        <taxon>Salinisphaeraceae</taxon>
        <taxon>Spectribacter</taxon>
    </lineage>
</organism>
<evidence type="ECO:0000259" key="1">
    <source>
        <dbReference type="PROSITE" id="PS51704"/>
    </source>
</evidence>
<dbReference type="PANTHER" id="PTHR46211:SF1">
    <property type="entry name" value="GLYCEROPHOSPHODIESTER PHOSPHODIESTERASE, CYTOPLASMIC"/>
    <property type="match status" value="1"/>
</dbReference>
<name>A0ABU3B5R2_9GAMM</name>
<evidence type="ECO:0000313" key="3">
    <source>
        <dbReference type="Proteomes" id="UP001259982"/>
    </source>
</evidence>
<proteinExistence type="predicted"/>
<dbReference type="SUPFAM" id="SSF51695">
    <property type="entry name" value="PLC-like phosphodiesterases"/>
    <property type="match status" value="1"/>
</dbReference>
<dbReference type="RefSeq" id="WP_311657697.1">
    <property type="nucleotide sequence ID" value="NZ_JAVRHY010000003.1"/>
</dbReference>